<reference evidence="2 3" key="1">
    <citation type="journal article" date="2022" name="Nat. Ecol. Evol.">
        <title>A masculinizing supergene underlies an exaggerated male reproductive morph in a spider.</title>
        <authorList>
            <person name="Hendrickx F."/>
            <person name="De Corte Z."/>
            <person name="Sonet G."/>
            <person name="Van Belleghem S.M."/>
            <person name="Kostlbacher S."/>
            <person name="Vangestel C."/>
        </authorList>
    </citation>
    <scope>NUCLEOTIDE SEQUENCE [LARGE SCALE GENOMIC DNA]</scope>
    <source>
        <strain evidence="2">W744_W776</strain>
    </source>
</reference>
<dbReference type="Proteomes" id="UP000827092">
    <property type="component" value="Unassembled WGS sequence"/>
</dbReference>
<comment type="caution">
    <text evidence="2">The sequence shown here is derived from an EMBL/GenBank/DDBJ whole genome shotgun (WGS) entry which is preliminary data.</text>
</comment>
<proteinExistence type="predicted"/>
<gene>
    <name evidence="2" type="ORF">JTE90_020140</name>
</gene>
<evidence type="ECO:0000313" key="2">
    <source>
        <dbReference type="EMBL" id="KAG8180912.1"/>
    </source>
</evidence>
<feature type="compositionally biased region" description="Basic residues" evidence="1">
    <location>
        <begin position="51"/>
        <end position="69"/>
    </location>
</feature>
<evidence type="ECO:0000256" key="1">
    <source>
        <dbReference type="SAM" id="MobiDB-lite"/>
    </source>
</evidence>
<feature type="region of interest" description="Disordered" evidence="1">
    <location>
        <begin position="49"/>
        <end position="69"/>
    </location>
</feature>
<organism evidence="2 3">
    <name type="scientific">Oedothorax gibbosus</name>
    <dbReference type="NCBI Taxonomy" id="931172"/>
    <lineage>
        <taxon>Eukaryota</taxon>
        <taxon>Metazoa</taxon>
        <taxon>Ecdysozoa</taxon>
        <taxon>Arthropoda</taxon>
        <taxon>Chelicerata</taxon>
        <taxon>Arachnida</taxon>
        <taxon>Araneae</taxon>
        <taxon>Araneomorphae</taxon>
        <taxon>Entelegynae</taxon>
        <taxon>Araneoidea</taxon>
        <taxon>Linyphiidae</taxon>
        <taxon>Erigoninae</taxon>
        <taxon>Oedothorax</taxon>
    </lineage>
</organism>
<keyword evidence="3" id="KW-1185">Reference proteome</keyword>
<evidence type="ECO:0000313" key="3">
    <source>
        <dbReference type="Proteomes" id="UP000827092"/>
    </source>
</evidence>
<sequence>MAHPIVKTPRFPEVGLYTHNERRKLWPKSIARSVTSYQPAAEEINLLGRTKINRGKGRRRRKRQAASPE</sequence>
<dbReference type="EMBL" id="JAFNEN010000541">
    <property type="protein sequence ID" value="KAG8180912.1"/>
    <property type="molecule type" value="Genomic_DNA"/>
</dbReference>
<protein>
    <submittedName>
        <fullName evidence="2">Uncharacterized protein</fullName>
    </submittedName>
</protein>
<name>A0AAV6U8M7_9ARAC</name>
<dbReference type="AlphaFoldDB" id="A0AAV6U8M7"/>
<accession>A0AAV6U8M7</accession>